<dbReference type="EMBL" id="BNDW01000025">
    <property type="protein sequence ID" value="GHI22771.1"/>
    <property type="molecule type" value="Genomic_DNA"/>
</dbReference>
<dbReference type="Proteomes" id="UP001052739">
    <property type="component" value="Unassembled WGS sequence"/>
</dbReference>
<dbReference type="GO" id="GO:0003677">
    <property type="term" value="F:DNA binding"/>
    <property type="evidence" value="ECO:0007669"/>
    <property type="project" value="UniProtKB-KW"/>
</dbReference>
<keyword evidence="3 9" id="KW-0238">DNA-binding</keyword>
<feature type="domain" description="HTH luxR-type" evidence="7">
    <location>
        <begin position="184"/>
        <end position="249"/>
    </location>
</feature>
<accession>A0ABQ3P3J4</accession>
<evidence type="ECO:0000313" key="10">
    <source>
        <dbReference type="EMBL" id="GHI22761.1"/>
    </source>
</evidence>
<dbReference type="CDD" id="cd06170">
    <property type="entry name" value="LuxR_C_like"/>
    <property type="match status" value="1"/>
</dbReference>
<dbReference type="EMBL" id="BNDW01000004">
    <property type="protein sequence ID" value="GHI19590.1"/>
    <property type="molecule type" value="Genomic_DNA"/>
</dbReference>
<evidence type="ECO:0000256" key="4">
    <source>
        <dbReference type="ARBA" id="ARBA00023163"/>
    </source>
</evidence>
<gene>
    <name evidence="9" type="ORF">Shyd_09610</name>
    <name evidence="10" type="ORF">Shyd_41320</name>
    <name evidence="11" type="ORF">Shyd_41420</name>
</gene>
<evidence type="ECO:0000256" key="6">
    <source>
        <dbReference type="SAM" id="MobiDB-lite"/>
    </source>
</evidence>
<name>A0ABQ3P3J4_9ACTN</name>
<dbReference type="PROSITE" id="PS00622">
    <property type="entry name" value="HTH_LUXR_1"/>
    <property type="match status" value="1"/>
</dbReference>
<keyword evidence="1 5" id="KW-0597">Phosphoprotein</keyword>
<comment type="caution">
    <text evidence="9">The sequence shown here is derived from an EMBL/GenBank/DDBJ whole genome shotgun (WGS) entry which is preliminary data.</text>
</comment>
<dbReference type="PANTHER" id="PTHR43214:SF24">
    <property type="entry name" value="TRANSCRIPTIONAL REGULATORY PROTEIN NARL-RELATED"/>
    <property type="match status" value="1"/>
</dbReference>
<dbReference type="CDD" id="cd17535">
    <property type="entry name" value="REC_NarL-like"/>
    <property type="match status" value="1"/>
</dbReference>
<dbReference type="PRINTS" id="PR00038">
    <property type="entry name" value="HTHLUXR"/>
</dbReference>
<evidence type="ECO:0000256" key="5">
    <source>
        <dbReference type="PROSITE-ProRule" id="PRU00169"/>
    </source>
</evidence>
<dbReference type="Pfam" id="PF00196">
    <property type="entry name" value="GerE"/>
    <property type="match status" value="1"/>
</dbReference>
<evidence type="ECO:0000313" key="11">
    <source>
        <dbReference type="EMBL" id="GHI22771.1"/>
    </source>
</evidence>
<keyword evidence="4" id="KW-0804">Transcription</keyword>
<organism evidence="9 12">
    <name type="scientific">Streptomyces hydrogenans</name>
    <dbReference type="NCBI Taxonomy" id="1873719"/>
    <lineage>
        <taxon>Bacteria</taxon>
        <taxon>Bacillati</taxon>
        <taxon>Actinomycetota</taxon>
        <taxon>Actinomycetes</taxon>
        <taxon>Kitasatosporales</taxon>
        <taxon>Streptomycetaceae</taxon>
        <taxon>Streptomyces</taxon>
    </lineage>
</organism>
<evidence type="ECO:0000256" key="2">
    <source>
        <dbReference type="ARBA" id="ARBA00023015"/>
    </source>
</evidence>
<dbReference type="EMBL" id="BNDW01000025">
    <property type="protein sequence ID" value="GHI22761.1"/>
    <property type="molecule type" value="Genomic_DNA"/>
</dbReference>
<dbReference type="SUPFAM" id="SSF46894">
    <property type="entry name" value="C-terminal effector domain of the bipartite response regulators"/>
    <property type="match status" value="1"/>
</dbReference>
<evidence type="ECO:0000313" key="12">
    <source>
        <dbReference type="Proteomes" id="UP001052739"/>
    </source>
</evidence>
<dbReference type="InterPro" id="IPR058245">
    <property type="entry name" value="NreC/VraR/RcsB-like_REC"/>
</dbReference>
<sequence>MAVRAPGAAHGDPPGPGPRTVPDAAGPGGTRPRLERMIRVLLADDEAMIRAGVRAILTTDPGIEVVAEAGDGHEAVELARLHRPDVAVLDIRMPRLDGLGAADALRHTLPDTAVVMLTTFSEDDYIARALGGGVGGFLLKSGDPRELIAGVRAVAAGGAALSPTVARRVIDTLGGERLTRAAAARARLAPLTGREREVVSLLAAGCSNQEIAARMYVVEGTVKAHVSAVLGRLGLRNRVQLAILAHEAGLVGDDRGAGPGGPGA</sequence>
<evidence type="ECO:0000313" key="9">
    <source>
        <dbReference type="EMBL" id="GHI19590.1"/>
    </source>
</evidence>
<dbReference type="InterPro" id="IPR039420">
    <property type="entry name" value="WalR-like"/>
</dbReference>
<dbReference type="InterPro" id="IPR011006">
    <property type="entry name" value="CheY-like_superfamily"/>
</dbReference>
<dbReference type="InterPro" id="IPR000792">
    <property type="entry name" value="Tscrpt_reg_LuxR_C"/>
</dbReference>
<feature type="region of interest" description="Disordered" evidence="6">
    <location>
        <begin position="1"/>
        <end position="31"/>
    </location>
</feature>
<dbReference type="Pfam" id="PF00072">
    <property type="entry name" value="Response_reg"/>
    <property type="match status" value="1"/>
</dbReference>
<dbReference type="PROSITE" id="PS50043">
    <property type="entry name" value="HTH_LUXR_2"/>
    <property type="match status" value="1"/>
</dbReference>
<reference evidence="9" key="1">
    <citation type="submission" date="2024-05" db="EMBL/GenBank/DDBJ databases">
        <title>Whole genome shotgun sequence of Streptomyces hydrogenans NBRC 13475.</title>
        <authorList>
            <person name="Komaki H."/>
            <person name="Tamura T."/>
        </authorList>
    </citation>
    <scope>NUCLEOTIDE SEQUENCE</scope>
    <source>
        <strain evidence="9">NBRC 13475</strain>
    </source>
</reference>
<evidence type="ECO:0000259" key="8">
    <source>
        <dbReference type="PROSITE" id="PS50110"/>
    </source>
</evidence>
<dbReference type="PROSITE" id="PS50110">
    <property type="entry name" value="RESPONSE_REGULATORY"/>
    <property type="match status" value="1"/>
</dbReference>
<dbReference type="SMART" id="SM00421">
    <property type="entry name" value="HTH_LUXR"/>
    <property type="match status" value="1"/>
</dbReference>
<feature type="modified residue" description="4-aspartylphosphate" evidence="5">
    <location>
        <position position="90"/>
    </location>
</feature>
<keyword evidence="12" id="KW-1185">Reference proteome</keyword>
<dbReference type="PANTHER" id="PTHR43214">
    <property type="entry name" value="TWO-COMPONENT RESPONSE REGULATOR"/>
    <property type="match status" value="1"/>
</dbReference>
<dbReference type="SUPFAM" id="SSF52172">
    <property type="entry name" value="CheY-like"/>
    <property type="match status" value="1"/>
</dbReference>
<evidence type="ECO:0000256" key="3">
    <source>
        <dbReference type="ARBA" id="ARBA00023125"/>
    </source>
</evidence>
<feature type="compositionally biased region" description="Low complexity" evidence="6">
    <location>
        <begin position="1"/>
        <end position="12"/>
    </location>
</feature>
<dbReference type="Gene3D" id="3.40.50.2300">
    <property type="match status" value="1"/>
</dbReference>
<dbReference type="InterPro" id="IPR001789">
    <property type="entry name" value="Sig_transdc_resp-reg_receiver"/>
</dbReference>
<protein>
    <submittedName>
        <fullName evidence="9">DNA-binding response regulator</fullName>
    </submittedName>
</protein>
<feature type="domain" description="Response regulatory" evidence="8">
    <location>
        <begin position="39"/>
        <end position="155"/>
    </location>
</feature>
<evidence type="ECO:0000259" key="7">
    <source>
        <dbReference type="PROSITE" id="PS50043"/>
    </source>
</evidence>
<dbReference type="SMART" id="SM00448">
    <property type="entry name" value="REC"/>
    <property type="match status" value="1"/>
</dbReference>
<evidence type="ECO:0000256" key="1">
    <source>
        <dbReference type="ARBA" id="ARBA00022553"/>
    </source>
</evidence>
<proteinExistence type="predicted"/>
<dbReference type="InterPro" id="IPR016032">
    <property type="entry name" value="Sig_transdc_resp-reg_C-effctor"/>
</dbReference>
<keyword evidence="2" id="KW-0805">Transcription regulation</keyword>